<dbReference type="Pfam" id="PF17888">
    <property type="entry name" value="Carm_PH"/>
    <property type="match status" value="1"/>
</dbReference>
<evidence type="ECO:0000256" key="4">
    <source>
        <dbReference type="ARBA" id="ARBA00022475"/>
    </source>
</evidence>
<dbReference type="PANTHER" id="PTHR24112">
    <property type="entry name" value="LEUCINE-RICH REPEAT, ISOFORM F-RELATED"/>
    <property type="match status" value="1"/>
</dbReference>
<keyword evidence="7" id="KW-0677">Repeat</keyword>
<comment type="subcellular location">
    <subcellularLocation>
        <location evidence="1">Cell membrane</location>
    </subcellularLocation>
    <subcellularLocation>
        <location evidence="2">Cytoplasm</location>
    </subcellularLocation>
</comment>
<evidence type="ECO:0000256" key="2">
    <source>
        <dbReference type="ARBA" id="ARBA00004496"/>
    </source>
</evidence>
<evidence type="ECO:0000256" key="8">
    <source>
        <dbReference type="ARBA" id="ARBA00023136"/>
    </source>
</evidence>
<dbReference type="SUPFAM" id="SSF52047">
    <property type="entry name" value="RNI-like"/>
    <property type="match status" value="2"/>
</dbReference>
<sequence>MFHVDIKQMYTNEMMKHIDQYLRRIMELQIRDVVRQAKDEESVKSILGRHTKILVKYMVKLETKGDKTENRVLVFTPVRVYLLSAKVPTKIECHFHYLDIVGVESKKSTHFSIITNDRPYSFVTTGDAGSFSSNADVILTDLASAIKQIFPTVPLKYIIKKIDIQPPERETIFSEEFRPSDPRNVGPCGGFSAQYACMCDFHGVPYREEVAWDVDTIYLSHDTRLLNLRDFDHLEPKDLMAIVSALEYNTFFRGLKAAHMRLSHETLERILHVLKRSMWLEELHLEALGLRWDFLNKLSISVITNSSPAIRTIDLSHNIIEDKGASSLCALLGKIVQGAIHLAGPIAKVSKGLCKLALAHCGLTSKGVNQMSHSLSLNQSIPNSLTYLDLSGNSLKDDITNLHNFLAQPNVLEHLDLASTDITLENLFGALLRGCATHLSHLNVSHNSFSTKKGKEIPPSFKQFFTSTLSLKHLNIAGCKLPMEALKNLLLGLACNESTAGLHLDLSSNTLGAQGAHVLESCIHGVRVLQSLDISDNNLDAELAPVLSAISKNPSIRSLHLTRSMTGMKPKHIPTVMDALVNLIQKDDFPLVELVLSENKLKHDLHDFINALGSNQSLQKLDISGNYMGDVGARLLAKALQINNRLRTIYLDKNSVTLQGYADIVYALEHNHCMRTIPFPVFDIAPHLKNHPEKTDTVMRKMQELLQRNCNGLKRANGQGFRLQHGFMLSSTHQLVDKLVAETQDTLSIAKGGGDNVSAVQRLITDAENCKQLMPKLQEAVRTDAHPIETKLTRVASELSYTIRSYLEETLETMIRTGIEQCPKTLGNQIVIQDLRKALNERLQIPEDFLQNCLLNNAGSEIMNKVGEIEQSLAAAISDRATDEVLEALTRYRRGHGISESPSVLLDEPQTPDIVRSRSSHEAEGLIIRPGGRGSVLPKLGLESPTATPHLPSKRRSIARKVRPQSVVENLSLSHIPDLLESPSSHRSNSQLTSRGAIGASGAAAGGGASAVNMMASSISNAAMDDGNVDEGCDSITELPSASFQLQHLVKGRPKRAKTRAPTRPLVNAECAVGAVRDIGDGLEHFFRPGSVTPTTLTPLVSPTSEECSSLSFVDSPTMSRDGNGHMTSEETTPILEERRPIKLERQSPLLKSASWATRSRSTDNLEKYSPLVGRKSPLVKMRTEGGAGNEEAAIAAAPTGGLLKAATRDEKMRSPSSDSIKSHAAGASSLAVGTDGSLLVKTATGNGILRTPIALQKPRPWSVVGTEPKANEQLATGNGSVDSTKTTPDTLEEDVEVLPFVQGAGGSIVGITPGIALASGGSGGGSIVGITPGAALEKKSVRELAAGLSRLDLPIKPPIMPRTMLNTANRSSNISNISNTSSIGSNNSTMTTTTTTVLNNQTRSKIISTSSTNTETQETLSKTIITEHGNTSSSSSSSSSSNSSSSNAHIISSSSSSNSRAIACANLISNEILSMRNGQLNKTNSCAESSTKRIAGKEISTLFEETLVEGLQRTSTRRTFRDSPYTKEDVVDL</sequence>
<accession>A0ABM1PGV1</accession>
<feature type="region of interest" description="Disordered" evidence="9">
    <location>
        <begin position="1371"/>
        <end position="1398"/>
    </location>
</feature>
<evidence type="ECO:0000256" key="1">
    <source>
        <dbReference type="ARBA" id="ARBA00004236"/>
    </source>
</evidence>
<dbReference type="Pfam" id="PF16000">
    <property type="entry name" value="CARMIL_C"/>
    <property type="match status" value="1"/>
</dbReference>
<dbReference type="PROSITE" id="PS51450">
    <property type="entry name" value="LRR"/>
    <property type="match status" value="1"/>
</dbReference>
<feature type="region of interest" description="Disordered" evidence="9">
    <location>
        <begin position="937"/>
        <end position="963"/>
    </location>
</feature>
<dbReference type="PANTHER" id="PTHR24112:SF66">
    <property type="entry name" value="LEUCINE-RICH REPEAT, ISOFORM F"/>
    <property type="match status" value="1"/>
</dbReference>
<dbReference type="InterPro" id="IPR041245">
    <property type="entry name" value="CARMIL_PH"/>
</dbReference>
<proteinExistence type="inferred from homology"/>
<comment type="similarity">
    <text evidence="3">Belongs to the CARMIL family.</text>
</comment>
<dbReference type="Gene3D" id="3.80.10.10">
    <property type="entry name" value="Ribonuclease Inhibitor"/>
    <property type="match status" value="1"/>
</dbReference>
<dbReference type="RefSeq" id="XP_017866437.1">
    <property type="nucleotide sequence ID" value="XM_018010948.1"/>
</dbReference>
<keyword evidence="5" id="KW-0963">Cytoplasm</keyword>
<dbReference type="Gene3D" id="2.30.29.30">
    <property type="entry name" value="Pleckstrin-homology domain (PH domain)/Phosphotyrosine-binding domain (PTB)"/>
    <property type="match status" value="1"/>
</dbReference>
<feature type="region of interest" description="Disordered" evidence="9">
    <location>
        <begin position="1108"/>
        <end position="1130"/>
    </location>
</feature>
<evidence type="ECO:0000256" key="3">
    <source>
        <dbReference type="ARBA" id="ARBA00007298"/>
    </source>
</evidence>
<feature type="region of interest" description="Disordered" evidence="9">
    <location>
        <begin position="899"/>
        <end position="922"/>
    </location>
</feature>
<dbReference type="Proteomes" id="UP000694904">
    <property type="component" value="Chromosome 5"/>
</dbReference>
<keyword evidence="6" id="KW-0433">Leucine-rich repeat</keyword>
<keyword evidence="12" id="KW-1185">Reference proteome</keyword>
<reference evidence="12" key="1">
    <citation type="journal article" date="1997" name="Nucleic Acids Res.">
        <title>tRNAscan-SE: a program for improved detection of transfer RNA genes in genomic sequence.</title>
        <authorList>
            <person name="Lowe T.M."/>
            <person name="Eddy S.R."/>
        </authorList>
    </citation>
    <scope>NUCLEOTIDE SEQUENCE [LARGE SCALE GENOMIC DNA]</scope>
</reference>
<dbReference type="InterPro" id="IPR032675">
    <property type="entry name" value="LRR_dom_sf"/>
</dbReference>
<dbReference type="InterPro" id="IPR011993">
    <property type="entry name" value="PH-like_dom_sf"/>
</dbReference>
<evidence type="ECO:0000259" key="10">
    <source>
        <dbReference type="Pfam" id="PF16000"/>
    </source>
</evidence>
<reference evidence="12" key="2">
    <citation type="journal article" date="2016" name="G3 (Bethesda)">
        <title>Genome Evolution in Three Species of Cactophilic Drosophila.</title>
        <authorList>
            <person name="Sanchez-Flores A."/>
            <person name="Penazola F."/>
            <person name="Carpinteyro-Ponce J."/>
            <person name="Nazario-Yepiz N."/>
            <person name="Abreu-Goodger C."/>
            <person name="Machado C.A."/>
            <person name="Markow T.A."/>
        </authorList>
    </citation>
    <scope>NUCLEOTIDE SEQUENCE [LARGE SCALE GENOMIC DNA]</scope>
</reference>
<organism evidence="12 13">
    <name type="scientific">Drosophila arizonae</name>
    <name type="common">Fruit fly</name>
    <dbReference type="NCBI Taxonomy" id="7263"/>
    <lineage>
        <taxon>Eukaryota</taxon>
        <taxon>Metazoa</taxon>
        <taxon>Ecdysozoa</taxon>
        <taxon>Arthropoda</taxon>
        <taxon>Hexapoda</taxon>
        <taxon>Insecta</taxon>
        <taxon>Pterygota</taxon>
        <taxon>Neoptera</taxon>
        <taxon>Endopterygota</taxon>
        <taxon>Diptera</taxon>
        <taxon>Brachycera</taxon>
        <taxon>Muscomorpha</taxon>
        <taxon>Ephydroidea</taxon>
        <taxon>Drosophilidae</taxon>
        <taxon>Drosophila</taxon>
    </lineage>
</organism>
<feature type="compositionally biased region" description="Low complexity" evidence="9">
    <location>
        <begin position="1433"/>
        <end position="1454"/>
    </location>
</feature>
<feature type="domain" description="CARMIL C-terminal" evidence="10">
    <location>
        <begin position="819"/>
        <end position="1134"/>
    </location>
</feature>
<protein>
    <submittedName>
        <fullName evidence="13">F-actin-uncapping protein LRRC16A isoform X1</fullName>
    </submittedName>
</protein>
<gene>
    <name evidence="13" type="primary">LOC108616019</name>
</gene>
<dbReference type="InterPro" id="IPR051279">
    <property type="entry name" value="PP1-Reg/Actin-Interact_Protein"/>
</dbReference>
<keyword evidence="4" id="KW-1003">Cell membrane</keyword>
<keyword evidence="8" id="KW-0472">Membrane</keyword>
<feature type="region of interest" description="Disordered" evidence="9">
    <location>
        <begin position="1427"/>
        <end position="1454"/>
    </location>
</feature>
<evidence type="ECO:0000256" key="9">
    <source>
        <dbReference type="SAM" id="MobiDB-lite"/>
    </source>
</evidence>
<name>A0ABM1PGV1_DROAR</name>
<evidence type="ECO:0000313" key="12">
    <source>
        <dbReference type="Proteomes" id="UP000694904"/>
    </source>
</evidence>
<evidence type="ECO:0000256" key="5">
    <source>
        <dbReference type="ARBA" id="ARBA00022490"/>
    </source>
</evidence>
<dbReference type="InterPro" id="IPR001611">
    <property type="entry name" value="Leu-rich_rpt"/>
</dbReference>
<dbReference type="GeneID" id="108616019"/>
<evidence type="ECO:0000256" key="7">
    <source>
        <dbReference type="ARBA" id="ARBA00022737"/>
    </source>
</evidence>
<dbReference type="Pfam" id="PF13516">
    <property type="entry name" value="LRR_6"/>
    <property type="match status" value="3"/>
</dbReference>
<reference evidence="13" key="3">
    <citation type="submission" date="2025-08" db="UniProtKB">
        <authorList>
            <consortium name="RefSeq"/>
        </authorList>
    </citation>
    <scope>IDENTIFICATION</scope>
    <source>
        <tissue evidence="13">Whole organism</tissue>
    </source>
</reference>
<evidence type="ECO:0000256" key="6">
    <source>
        <dbReference type="ARBA" id="ARBA00022614"/>
    </source>
</evidence>
<feature type="compositionally biased region" description="Basic residues" evidence="9">
    <location>
        <begin position="952"/>
        <end position="963"/>
    </location>
</feature>
<dbReference type="SMART" id="SM00368">
    <property type="entry name" value="LRR_RI"/>
    <property type="match status" value="6"/>
</dbReference>
<feature type="domain" description="CARMIL pleckstrin homology" evidence="11">
    <location>
        <begin position="53"/>
        <end position="151"/>
    </location>
</feature>
<dbReference type="InterPro" id="IPR031943">
    <property type="entry name" value="CARMIL_C"/>
</dbReference>
<evidence type="ECO:0000313" key="13">
    <source>
        <dbReference type="RefSeq" id="XP_017866437.1"/>
    </source>
</evidence>
<evidence type="ECO:0000259" key="11">
    <source>
        <dbReference type="Pfam" id="PF17888"/>
    </source>
</evidence>